<dbReference type="AlphaFoldDB" id="A0A9N8ZN57"/>
<sequence length="132" mass="15052">MARKRTRPNTPPHIRQENTMMTNSLQSTNEISNNQVRDYQFDGASQPELNIIPVQTQSIQRRTRTTYNLARSIIDNFNLLIISEKNVISGRHMLQQISICCEHCQAIRWPTESSTNCCRNGKVGLAPLDNAP</sequence>
<dbReference type="OrthoDB" id="1748060at2759"/>
<evidence type="ECO:0000313" key="1">
    <source>
        <dbReference type="EMBL" id="CAG8501525.1"/>
    </source>
</evidence>
<evidence type="ECO:0000313" key="2">
    <source>
        <dbReference type="Proteomes" id="UP000789405"/>
    </source>
</evidence>
<name>A0A9N8ZN57_9GLOM</name>
<dbReference type="Proteomes" id="UP000789405">
    <property type="component" value="Unassembled WGS sequence"/>
</dbReference>
<proteinExistence type="predicted"/>
<organism evidence="1 2">
    <name type="scientific">Dentiscutata erythropus</name>
    <dbReference type="NCBI Taxonomy" id="1348616"/>
    <lineage>
        <taxon>Eukaryota</taxon>
        <taxon>Fungi</taxon>
        <taxon>Fungi incertae sedis</taxon>
        <taxon>Mucoromycota</taxon>
        <taxon>Glomeromycotina</taxon>
        <taxon>Glomeromycetes</taxon>
        <taxon>Diversisporales</taxon>
        <taxon>Gigasporaceae</taxon>
        <taxon>Dentiscutata</taxon>
    </lineage>
</organism>
<gene>
    <name evidence="1" type="ORF">DERYTH_LOCUS2926</name>
</gene>
<accession>A0A9N8ZN57</accession>
<reference evidence="1" key="1">
    <citation type="submission" date="2021-06" db="EMBL/GenBank/DDBJ databases">
        <authorList>
            <person name="Kallberg Y."/>
            <person name="Tangrot J."/>
            <person name="Rosling A."/>
        </authorList>
    </citation>
    <scope>NUCLEOTIDE SEQUENCE</scope>
    <source>
        <strain evidence="1">MA453B</strain>
    </source>
</reference>
<protein>
    <submittedName>
        <fullName evidence="1">18668_t:CDS:1</fullName>
    </submittedName>
</protein>
<keyword evidence="2" id="KW-1185">Reference proteome</keyword>
<comment type="caution">
    <text evidence="1">The sequence shown here is derived from an EMBL/GenBank/DDBJ whole genome shotgun (WGS) entry which is preliminary data.</text>
</comment>
<dbReference type="EMBL" id="CAJVPY010000974">
    <property type="protein sequence ID" value="CAG8501525.1"/>
    <property type="molecule type" value="Genomic_DNA"/>
</dbReference>